<accession>A0ABD3LZR2</accession>
<feature type="coiled-coil region" evidence="1">
    <location>
        <begin position="182"/>
        <end position="209"/>
    </location>
</feature>
<organism evidence="4 5">
    <name type="scientific">Discostella pseudostelligera</name>
    <dbReference type="NCBI Taxonomy" id="259834"/>
    <lineage>
        <taxon>Eukaryota</taxon>
        <taxon>Sar</taxon>
        <taxon>Stramenopiles</taxon>
        <taxon>Ochrophyta</taxon>
        <taxon>Bacillariophyta</taxon>
        <taxon>Coscinodiscophyceae</taxon>
        <taxon>Thalassiosirophycidae</taxon>
        <taxon>Stephanodiscales</taxon>
        <taxon>Stephanodiscaceae</taxon>
        <taxon>Discostella</taxon>
    </lineage>
</organism>
<keyword evidence="3" id="KW-1133">Transmembrane helix</keyword>
<protein>
    <submittedName>
        <fullName evidence="4">Uncharacterized protein</fullName>
    </submittedName>
</protein>
<evidence type="ECO:0000313" key="5">
    <source>
        <dbReference type="Proteomes" id="UP001530293"/>
    </source>
</evidence>
<proteinExistence type="predicted"/>
<reference evidence="4 5" key="1">
    <citation type="submission" date="2024-10" db="EMBL/GenBank/DDBJ databases">
        <title>Updated reference genomes for cyclostephanoid diatoms.</title>
        <authorList>
            <person name="Roberts W.R."/>
            <person name="Alverson A.J."/>
        </authorList>
    </citation>
    <scope>NUCLEOTIDE SEQUENCE [LARGE SCALE GENOMIC DNA]</scope>
    <source>
        <strain evidence="4 5">AJA232-27</strain>
    </source>
</reference>
<evidence type="ECO:0000256" key="2">
    <source>
        <dbReference type="SAM" id="MobiDB-lite"/>
    </source>
</evidence>
<name>A0ABD3LZR2_9STRA</name>
<keyword evidence="5" id="KW-1185">Reference proteome</keyword>
<sequence>MKRRIVTDDFDAGDGGADDVESQALSSPLKGPSSPSESFHRSPSSSSSPRNTYDRGGNHQGSTVTILLRKLMNLTNSNNNLPPTSPRSSATFLQILFMDILLGTLLGVIGLLALLFLDYHHILNIGSAKSFHDAALAYATHPDTIQSMEENFGVKIVPMAVYTSIVDEIARNTEKITNSTTLSKVEEDLSIQLKELANFKEEYDQVKAKVHEIYKLDNWCGSCKGPWGRCRDRVDYLQVKYGLPEWRGQGDIMKQGHCLNDQN</sequence>
<dbReference type="EMBL" id="JALLBG020000314">
    <property type="protein sequence ID" value="KAL3756083.1"/>
    <property type="molecule type" value="Genomic_DNA"/>
</dbReference>
<keyword evidence="3" id="KW-0472">Membrane</keyword>
<comment type="caution">
    <text evidence="4">The sequence shown here is derived from an EMBL/GenBank/DDBJ whole genome shotgun (WGS) entry which is preliminary data.</text>
</comment>
<gene>
    <name evidence="4" type="ORF">ACHAWU_009385</name>
</gene>
<feature type="transmembrane region" description="Helical" evidence="3">
    <location>
        <begin position="95"/>
        <end position="117"/>
    </location>
</feature>
<evidence type="ECO:0000256" key="3">
    <source>
        <dbReference type="SAM" id="Phobius"/>
    </source>
</evidence>
<evidence type="ECO:0000256" key="1">
    <source>
        <dbReference type="SAM" id="Coils"/>
    </source>
</evidence>
<dbReference type="AlphaFoldDB" id="A0ABD3LZR2"/>
<dbReference type="Proteomes" id="UP001530293">
    <property type="component" value="Unassembled WGS sequence"/>
</dbReference>
<keyword evidence="3" id="KW-0812">Transmembrane</keyword>
<evidence type="ECO:0000313" key="4">
    <source>
        <dbReference type="EMBL" id="KAL3756083.1"/>
    </source>
</evidence>
<feature type="compositionally biased region" description="Acidic residues" evidence="2">
    <location>
        <begin position="8"/>
        <end position="21"/>
    </location>
</feature>
<keyword evidence="1" id="KW-0175">Coiled coil</keyword>
<feature type="compositionally biased region" description="Low complexity" evidence="2">
    <location>
        <begin position="26"/>
        <end position="49"/>
    </location>
</feature>
<feature type="region of interest" description="Disordered" evidence="2">
    <location>
        <begin position="1"/>
        <end position="59"/>
    </location>
</feature>